<name>A0ABT8LAV5_9BACT</name>
<feature type="chain" id="PRO_5046430955" evidence="1">
    <location>
        <begin position="20"/>
        <end position="360"/>
    </location>
</feature>
<protein>
    <submittedName>
        <fullName evidence="2">Uncharacterized protein</fullName>
    </submittedName>
</protein>
<dbReference type="Proteomes" id="UP001172083">
    <property type="component" value="Unassembled WGS sequence"/>
</dbReference>
<keyword evidence="1" id="KW-0732">Signal</keyword>
<evidence type="ECO:0000313" key="3">
    <source>
        <dbReference type="Proteomes" id="UP001172083"/>
    </source>
</evidence>
<keyword evidence="3" id="KW-1185">Reference proteome</keyword>
<evidence type="ECO:0000256" key="1">
    <source>
        <dbReference type="SAM" id="SignalP"/>
    </source>
</evidence>
<comment type="caution">
    <text evidence="2">The sequence shown here is derived from an EMBL/GenBank/DDBJ whole genome shotgun (WGS) entry which is preliminary data.</text>
</comment>
<reference evidence="2" key="1">
    <citation type="submission" date="2023-06" db="EMBL/GenBank/DDBJ databases">
        <title>Genomic of Agaribacillus aureum.</title>
        <authorList>
            <person name="Wang G."/>
        </authorList>
    </citation>
    <scope>NUCLEOTIDE SEQUENCE</scope>
    <source>
        <strain evidence="2">BMA12</strain>
    </source>
</reference>
<gene>
    <name evidence="2" type="ORF">QQ020_22610</name>
</gene>
<accession>A0ABT8LAV5</accession>
<feature type="signal peptide" evidence="1">
    <location>
        <begin position="1"/>
        <end position="19"/>
    </location>
</feature>
<proteinExistence type="predicted"/>
<dbReference type="EMBL" id="JAUJEB010000005">
    <property type="protein sequence ID" value="MDN5214890.1"/>
    <property type="molecule type" value="Genomic_DNA"/>
</dbReference>
<organism evidence="2 3">
    <name type="scientific">Agaribacillus aureus</name>
    <dbReference type="NCBI Taxonomy" id="3051825"/>
    <lineage>
        <taxon>Bacteria</taxon>
        <taxon>Pseudomonadati</taxon>
        <taxon>Bacteroidota</taxon>
        <taxon>Cytophagia</taxon>
        <taxon>Cytophagales</taxon>
        <taxon>Splendidivirgaceae</taxon>
        <taxon>Agaribacillus</taxon>
    </lineage>
</organism>
<dbReference type="RefSeq" id="WP_346760228.1">
    <property type="nucleotide sequence ID" value="NZ_JAUJEB010000005.1"/>
</dbReference>
<evidence type="ECO:0000313" key="2">
    <source>
        <dbReference type="EMBL" id="MDN5214890.1"/>
    </source>
</evidence>
<sequence>MRYIFLLLFSAQFWLTVKAQDTDTLARNPLRKYVGYYDVGVKPGKPFFRTRAYIRENNLYIIFDSDQDHKLSLKEGHTFGFEFDSAGLYSLGFHTDGDKITGFKVIRPRSEWPTDLYGQRNEALDKYAVDTEAQLLFTTKSPHFTCHYSAVDTSYIHGILTTLESNYKSLINSFELDTIGNTTIRIYPNQEIYHNAVLTPGAPAWQMGRSWSKNEIRMLSPLVARQTTGEDINVNEVVLHEFVHCIHLNLVKDGTRVPGWLWEGLAMYKGCCLWTDLQGLDYIQNKKYPSLKKIENDRSYQMKYDLGYFLIDFLDKQYGWDKVLQLVAKNGDIKAVLNKSSKDFEAEFYRFLEKNYLHIN</sequence>